<feature type="region of interest" description="Disordered" evidence="1">
    <location>
        <begin position="37"/>
        <end position="96"/>
    </location>
</feature>
<protein>
    <recommendedName>
        <fullName evidence="3">DUF4124 domain-containing protein</fullName>
    </recommendedName>
</protein>
<dbReference type="Pfam" id="PF13511">
    <property type="entry name" value="DUF4124"/>
    <property type="match status" value="1"/>
</dbReference>
<accession>A0A1I6HTH7</accession>
<reference evidence="4 5" key="1">
    <citation type="submission" date="2016-10" db="EMBL/GenBank/DDBJ databases">
        <authorList>
            <person name="de Groot N.N."/>
        </authorList>
    </citation>
    <scope>NUCLEOTIDE SEQUENCE [LARGE SCALE GENOMIC DNA]</scope>
    <source>
        <strain evidence="4 5">CGMCC 1.9167</strain>
    </source>
</reference>
<feature type="signal peptide" evidence="2">
    <location>
        <begin position="1"/>
        <end position="20"/>
    </location>
</feature>
<dbReference type="RefSeq" id="WP_167812621.1">
    <property type="nucleotide sequence ID" value="NZ_FOYW01000001.1"/>
</dbReference>
<evidence type="ECO:0000256" key="2">
    <source>
        <dbReference type="SAM" id="SignalP"/>
    </source>
</evidence>
<evidence type="ECO:0000259" key="3">
    <source>
        <dbReference type="Pfam" id="PF13511"/>
    </source>
</evidence>
<gene>
    <name evidence="4" type="ORF">SAMN05216203_1531</name>
</gene>
<evidence type="ECO:0000313" key="4">
    <source>
        <dbReference type="EMBL" id="SFR57733.1"/>
    </source>
</evidence>
<name>A0A1I6HTH7_9GAMM</name>
<dbReference type="Proteomes" id="UP000198644">
    <property type="component" value="Unassembled WGS sequence"/>
</dbReference>
<evidence type="ECO:0000313" key="5">
    <source>
        <dbReference type="Proteomes" id="UP000198644"/>
    </source>
</evidence>
<feature type="compositionally biased region" description="Basic and acidic residues" evidence="1">
    <location>
        <begin position="83"/>
        <end position="96"/>
    </location>
</feature>
<keyword evidence="5" id="KW-1185">Reference proteome</keyword>
<dbReference type="InterPro" id="IPR025392">
    <property type="entry name" value="DUF4124"/>
</dbReference>
<sequence>MPTRTVALFFLFTLATTAPMAEIFTWTDGDGVVHFTDRRPAGERPDTVSPPAPSVMPMGSNVKAAEAIRKSLGTPQRDGPSARARDVNRARQQKRCEQYREKLEKIQSQLRAGYSNAHGNRLRARRRDLSGRLSRECILG</sequence>
<organism evidence="4 5">
    <name type="scientific">Marinobacter daqiaonensis</name>
    <dbReference type="NCBI Taxonomy" id="650891"/>
    <lineage>
        <taxon>Bacteria</taxon>
        <taxon>Pseudomonadati</taxon>
        <taxon>Pseudomonadota</taxon>
        <taxon>Gammaproteobacteria</taxon>
        <taxon>Pseudomonadales</taxon>
        <taxon>Marinobacteraceae</taxon>
        <taxon>Marinobacter</taxon>
    </lineage>
</organism>
<feature type="domain" description="DUF4124" evidence="3">
    <location>
        <begin position="10"/>
        <end position="55"/>
    </location>
</feature>
<keyword evidence="2" id="KW-0732">Signal</keyword>
<proteinExistence type="predicted"/>
<dbReference type="EMBL" id="FOYW01000001">
    <property type="protein sequence ID" value="SFR57733.1"/>
    <property type="molecule type" value="Genomic_DNA"/>
</dbReference>
<dbReference type="AlphaFoldDB" id="A0A1I6HTH7"/>
<feature type="chain" id="PRO_5011522027" description="DUF4124 domain-containing protein" evidence="2">
    <location>
        <begin position="21"/>
        <end position="140"/>
    </location>
</feature>
<feature type="compositionally biased region" description="Basic and acidic residues" evidence="1">
    <location>
        <begin position="37"/>
        <end position="46"/>
    </location>
</feature>
<evidence type="ECO:0000256" key="1">
    <source>
        <dbReference type="SAM" id="MobiDB-lite"/>
    </source>
</evidence>